<dbReference type="PANTHER" id="PTHR30290">
    <property type="entry name" value="PERIPLASMIC BINDING COMPONENT OF ABC TRANSPORTER"/>
    <property type="match status" value="1"/>
</dbReference>
<feature type="signal peptide" evidence="4">
    <location>
        <begin position="1"/>
        <end position="25"/>
    </location>
</feature>
<dbReference type="Proteomes" id="UP000295023">
    <property type="component" value="Unassembled WGS sequence"/>
</dbReference>
<name>A0A4R4DVL2_9PROT</name>
<comment type="caution">
    <text evidence="6">The sequence shown here is derived from an EMBL/GenBank/DDBJ whole genome shotgun (WGS) entry which is preliminary data.</text>
</comment>
<evidence type="ECO:0000313" key="7">
    <source>
        <dbReference type="Proteomes" id="UP000295023"/>
    </source>
</evidence>
<comment type="subcellular location">
    <subcellularLocation>
        <location evidence="1">Periplasm</location>
    </subcellularLocation>
</comment>
<evidence type="ECO:0000256" key="4">
    <source>
        <dbReference type="SAM" id="SignalP"/>
    </source>
</evidence>
<dbReference type="SUPFAM" id="SSF53850">
    <property type="entry name" value="Periplasmic binding protein-like II"/>
    <property type="match status" value="1"/>
</dbReference>
<dbReference type="OrthoDB" id="7233744at2"/>
<comment type="similarity">
    <text evidence="2">Belongs to the bacterial solute-binding protein 5 family.</text>
</comment>
<evidence type="ECO:0000256" key="1">
    <source>
        <dbReference type="ARBA" id="ARBA00004418"/>
    </source>
</evidence>
<dbReference type="Gene3D" id="3.10.105.10">
    <property type="entry name" value="Dipeptide-binding Protein, Domain 3"/>
    <property type="match status" value="1"/>
</dbReference>
<evidence type="ECO:0000259" key="5">
    <source>
        <dbReference type="Pfam" id="PF00496"/>
    </source>
</evidence>
<dbReference type="Pfam" id="PF00496">
    <property type="entry name" value="SBP_bac_5"/>
    <property type="match status" value="1"/>
</dbReference>
<dbReference type="InterPro" id="IPR000914">
    <property type="entry name" value="SBP_5_dom"/>
</dbReference>
<dbReference type="InterPro" id="IPR039424">
    <property type="entry name" value="SBP_5"/>
</dbReference>
<proteinExistence type="inferred from homology"/>
<keyword evidence="3 4" id="KW-0732">Signal</keyword>
<organism evidence="6 7">
    <name type="scientific">Roseicella aquatilis</name>
    <dbReference type="NCBI Taxonomy" id="2527868"/>
    <lineage>
        <taxon>Bacteria</taxon>
        <taxon>Pseudomonadati</taxon>
        <taxon>Pseudomonadota</taxon>
        <taxon>Alphaproteobacteria</taxon>
        <taxon>Acetobacterales</taxon>
        <taxon>Roseomonadaceae</taxon>
        <taxon>Roseicella</taxon>
    </lineage>
</organism>
<dbReference type="PANTHER" id="PTHR30290:SF38">
    <property type="entry name" value="D,D-DIPEPTIDE-BINDING PERIPLASMIC PROTEIN DDPA-RELATED"/>
    <property type="match status" value="1"/>
</dbReference>
<protein>
    <submittedName>
        <fullName evidence="6">ABC transporter substrate-binding protein</fullName>
    </submittedName>
</protein>
<feature type="domain" description="Solute-binding protein family 5" evidence="5">
    <location>
        <begin position="72"/>
        <end position="441"/>
    </location>
</feature>
<dbReference type="PIRSF" id="PIRSF002741">
    <property type="entry name" value="MppA"/>
    <property type="match status" value="1"/>
</dbReference>
<gene>
    <name evidence="6" type="ORF">EXY23_00360</name>
</gene>
<dbReference type="AlphaFoldDB" id="A0A4R4DVL2"/>
<evidence type="ECO:0000256" key="2">
    <source>
        <dbReference type="ARBA" id="ARBA00005695"/>
    </source>
</evidence>
<dbReference type="Gene3D" id="3.40.190.10">
    <property type="entry name" value="Periplasmic binding protein-like II"/>
    <property type="match status" value="1"/>
</dbReference>
<sequence length="528" mass="57950">MPPRLTRRALPALGAALAAPRLAFAQPSRLLRFVPQSDLGVLDPIWTTAYVTRNHALMVFDMLYGMDAQYRIQPQMAEGHEVADDGLAWTIRLREGLRFHDGTPVLARDCVASIRRWGARDSLGQSLLAATAALEVVDDRTLRFRLTRRFPLLAHALGKPGSPVCAIMPERLAATDPFKQVTEMVGSGPFRFLAAERVSGARVAYARNPDYVPRPGGAASFTAGAKLVHLDRVEWQVIPDPSTAAAALQAGEVDWWENPSFDLLPVLARDRRVTLTEMDPLGFIGCLRFNHLNPPFDNPAIRRAVLPALRQADFMTAVAGDVPGGWNEGIGFFAPGSPLASDEGMAALTGPRDLDAARRALAAAGYRGERVAVPAPSDFPNLKAMADVGADLLKRIGFNVDYQAADWGTVVQRLAKTDPVEQGGWSVFHTFWSGQDMFDPAVHQYLRANGRAGRPGWPSSPALEGLRDEWMVAETEAERLRLARAMQRQAFEDLPYIPVGQIRPRFAHRREVAGLLGGFAIFWTLRKA</sequence>
<dbReference type="CDD" id="cd08502">
    <property type="entry name" value="PBP2_NikA_DppA_OppA_like_16"/>
    <property type="match status" value="1"/>
</dbReference>
<dbReference type="EMBL" id="SKBM01000001">
    <property type="protein sequence ID" value="TCZ66605.1"/>
    <property type="molecule type" value="Genomic_DNA"/>
</dbReference>
<evidence type="ECO:0000256" key="3">
    <source>
        <dbReference type="ARBA" id="ARBA00022729"/>
    </source>
</evidence>
<dbReference type="GO" id="GO:0015833">
    <property type="term" value="P:peptide transport"/>
    <property type="evidence" value="ECO:0007669"/>
    <property type="project" value="TreeGrafter"/>
</dbReference>
<dbReference type="GO" id="GO:0030288">
    <property type="term" value="C:outer membrane-bounded periplasmic space"/>
    <property type="evidence" value="ECO:0007669"/>
    <property type="project" value="UniProtKB-ARBA"/>
</dbReference>
<evidence type="ECO:0000313" key="6">
    <source>
        <dbReference type="EMBL" id="TCZ66605.1"/>
    </source>
</evidence>
<keyword evidence="7" id="KW-1185">Reference proteome</keyword>
<feature type="chain" id="PRO_5020879026" evidence="4">
    <location>
        <begin position="26"/>
        <end position="528"/>
    </location>
</feature>
<accession>A0A4R4DVL2</accession>
<dbReference type="InterPro" id="IPR030678">
    <property type="entry name" value="Peptide/Ni-bd"/>
</dbReference>
<dbReference type="RefSeq" id="WP_132283576.1">
    <property type="nucleotide sequence ID" value="NZ_SKBM01000001.1"/>
</dbReference>
<dbReference type="GO" id="GO:1904680">
    <property type="term" value="F:peptide transmembrane transporter activity"/>
    <property type="evidence" value="ECO:0007669"/>
    <property type="project" value="TreeGrafter"/>
</dbReference>
<dbReference type="GO" id="GO:0043190">
    <property type="term" value="C:ATP-binding cassette (ABC) transporter complex"/>
    <property type="evidence" value="ECO:0007669"/>
    <property type="project" value="InterPro"/>
</dbReference>
<reference evidence="6 7" key="1">
    <citation type="submission" date="2019-03" db="EMBL/GenBank/DDBJ databases">
        <title>Paracraurococcus aquatilis NE82 genome sequence.</title>
        <authorList>
            <person name="Zhao Y."/>
            <person name="Du Z."/>
        </authorList>
    </citation>
    <scope>NUCLEOTIDE SEQUENCE [LARGE SCALE GENOMIC DNA]</scope>
    <source>
        <strain evidence="6 7">NE82</strain>
    </source>
</reference>